<feature type="chain" id="PRO_5035823271" description="Secreted protein" evidence="1">
    <location>
        <begin position="33"/>
        <end position="90"/>
    </location>
</feature>
<evidence type="ECO:0000256" key="1">
    <source>
        <dbReference type="SAM" id="SignalP"/>
    </source>
</evidence>
<name>A0A8T0ULW7_PANVG</name>
<reference evidence="2" key="1">
    <citation type="submission" date="2020-05" db="EMBL/GenBank/DDBJ databases">
        <title>WGS assembly of Panicum virgatum.</title>
        <authorList>
            <person name="Lovell J.T."/>
            <person name="Jenkins J."/>
            <person name="Shu S."/>
            <person name="Juenger T.E."/>
            <person name="Schmutz J."/>
        </authorList>
    </citation>
    <scope>NUCLEOTIDE SEQUENCE</scope>
    <source>
        <strain evidence="2">AP13</strain>
    </source>
</reference>
<evidence type="ECO:0000313" key="2">
    <source>
        <dbReference type="EMBL" id="KAG2621803.1"/>
    </source>
</evidence>
<protein>
    <recommendedName>
        <fullName evidence="4">Secreted protein</fullName>
    </recommendedName>
</protein>
<gene>
    <name evidence="2" type="ORF">PVAP13_3NG258600</name>
</gene>
<dbReference type="AlphaFoldDB" id="A0A8T0ULW7"/>
<proteinExistence type="predicted"/>
<accession>A0A8T0ULW7</accession>
<organism evidence="2 3">
    <name type="scientific">Panicum virgatum</name>
    <name type="common">Blackwell switchgrass</name>
    <dbReference type="NCBI Taxonomy" id="38727"/>
    <lineage>
        <taxon>Eukaryota</taxon>
        <taxon>Viridiplantae</taxon>
        <taxon>Streptophyta</taxon>
        <taxon>Embryophyta</taxon>
        <taxon>Tracheophyta</taxon>
        <taxon>Spermatophyta</taxon>
        <taxon>Magnoliopsida</taxon>
        <taxon>Liliopsida</taxon>
        <taxon>Poales</taxon>
        <taxon>Poaceae</taxon>
        <taxon>PACMAD clade</taxon>
        <taxon>Panicoideae</taxon>
        <taxon>Panicodae</taxon>
        <taxon>Paniceae</taxon>
        <taxon>Panicinae</taxon>
        <taxon>Panicum</taxon>
        <taxon>Panicum sect. Hiantes</taxon>
    </lineage>
</organism>
<dbReference type="Proteomes" id="UP000823388">
    <property type="component" value="Chromosome 3N"/>
</dbReference>
<evidence type="ECO:0000313" key="3">
    <source>
        <dbReference type="Proteomes" id="UP000823388"/>
    </source>
</evidence>
<keyword evidence="3" id="KW-1185">Reference proteome</keyword>
<feature type="signal peptide" evidence="1">
    <location>
        <begin position="1"/>
        <end position="32"/>
    </location>
</feature>
<comment type="caution">
    <text evidence="2">The sequence shown here is derived from an EMBL/GenBank/DDBJ whole genome shotgun (WGS) entry which is preliminary data.</text>
</comment>
<evidence type="ECO:0008006" key="4">
    <source>
        <dbReference type="Google" id="ProtNLM"/>
    </source>
</evidence>
<dbReference type="EMBL" id="CM029042">
    <property type="protein sequence ID" value="KAG2621803.1"/>
    <property type="molecule type" value="Genomic_DNA"/>
</dbReference>
<keyword evidence="1" id="KW-0732">Signal</keyword>
<sequence>MQHGWQALCPELSNQPILVVLLSMTLHGSGTACTTINRRGGASSSIVFSLGSKTDPQIGLETKGCTHGVSLSLLWGLGEPEFRAGLCRAL</sequence>